<evidence type="ECO:0000313" key="16">
    <source>
        <dbReference type="Proteomes" id="UP000531840"/>
    </source>
</evidence>
<dbReference type="GO" id="GO:0004084">
    <property type="term" value="F:branched-chain-amino-acid transaminase activity"/>
    <property type="evidence" value="ECO:0007669"/>
    <property type="project" value="UniProtKB-EC"/>
</dbReference>
<comment type="caution">
    <text evidence="15">The sequence shown here is derived from an EMBL/GenBank/DDBJ whole genome shotgun (WGS) entry which is preliminary data.</text>
</comment>
<protein>
    <recommendedName>
        <fullName evidence="6">branched-chain-amino-acid transaminase</fullName>
        <ecNumber evidence="6">2.6.1.42</ecNumber>
    </recommendedName>
</protein>
<comment type="catalytic activity">
    <reaction evidence="12">
        <text>L-valine + 2-oxoglutarate = 3-methyl-2-oxobutanoate + L-glutamate</text>
        <dbReference type="Rhea" id="RHEA:24813"/>
        <dbReference type="ChEBI" id="CHEBI:11851"/>
        <dbReference type="ChEBI" id="CHEBI:16810"/>
        <dbReference type="ChEBI" id="CHEBI:29985"/>
        <dbReference type="ChEBI" id="CHEBI:57762"/>
        <dbReference type="EC" id="2.6.1.42"/>
    </reaction>
</comment>
<comment type="catalytic activity">
    <reaction evidence="13">
        <text>L-isoleucine + 2-oxoglutarate = (S)-3-methyl-2-oxopentanoate + L-glutamate</text>
        <dbReference type="Rhea" id="RHEA:24801"/>
        <dbReference type="ChEBI" id="CHEBI:16810"/>
        <dbReference type="ChEBI" id="CHEBI:29985"/>
        <dbReference type="ChEBI" id="CHEBI:35146"/>
        <dbReference type="ChEBI" id="CHEBI:58045"/>
        <dbReference type="EC" id="2.6.1.42"/>
    </reaction>
</comment>
<dbReference type="InterPro" id="IPR005786">
    <property type="entry name" value="B_amino_transII"/>
</dbReference>
<comment type="catalytic activity">
    <reaction evidence="14">
        <text>L-leucine + 2-oxoglutarate = 4-methyl-2-oxopentanoate + L-glutamate</text>
        <dbReference type="Rhea" id="RHEA:18321"/>
        <dbReference type="ChEBI" id="CHEBI:16810"/>
        <dbReference type="ChEBI" id="CHEBI:17865"/>
        <dbReference type="ChEBI" id="CHEBI:29985"/>
        <dbReference type="ChEBI" id="CHEBI:57427"/>
        <dbReference type="EC" id="2.6.1.42"/>
    </reaction>
</comment>
<evidence type="ECO:0000256" key="1">
    <source>
        <dbReference type="ARBA" id="ARBA00001933"/>
    </source>
</evidence>
<sequence>MNLELKDIKINLTKNPKQKPEDDKLGFGAIFSDHMFIMDWNEEKGWYNPRIEEYAPIAMAPSLAALHYGQSIFEGMKAYIANGKPVLFRPRDNFERLNNSAERLALPKVDVDFALTALSELIKVDKEWIPTSEGTSLYIRPFMFGCDEYLGVKASSNVKFIIILSPSGAYFKGGLQPNKIFVEDEYVRAVRGGTGYAKAAGNYAGSLIGQNKAAKLGYAQTLWLDGVEQKYVEEVGAMNIFFKIDGKYITPELNGSILPGITRDSIIKLLKHNGEIVEERKLSINELYEAADNGKLEEVFGTGTAAVISPVGELFDGKKKIVINDFITGEAATKIYNQLTGIQLGKVEDPFGWLYEIK</sequence>
<organism evidence="15 16">
    <name type="scientific">Gemelliphila palaticanis</name>
    <dbReference type="NCBI Taxonomy" id="81950"/>
    <lineage>
        <taxon>Bacteria</taxon>
        <taxon>Bacillati</taxon>
        <taxon>Bacillota</taxon>
        <taxon>Bacilli</taxon>
        <taxon>Bacillales</taxon>
        <taxon>Gemellaceae</taxon>
        <taxon>Gemelliphila</taxon>
    </lineage>
</organism>
<dbReference type="InterPro" id="IPR036038">
    <property type="entry name" value="Aminotransferase-like"/>
</dbReference>
<evidence type="ECO:0000256" key="11">
    <source>
        <dbReference type="ARBA" id="ARBA00023304"/>
    </source>
</evidence>
<keyword evidence="16" id="KW-1185">Reference proteome</keyword>
<comment type="pathway">
    <text evidence="2">Amino-acid biosynthesis; L-isoleucine biosynthesis; L-isoleucine from 2-oxobutanoate: step 4/4.</text>
</comment>
<comment type="pathway">
    <text evidence="3">Amino-acid biosynthesis; L-valine biosynthesis; L-valine from pyruvate: step 4/4.</text>
</comment>
<evidence type="ECO:0000256" key="10">
    <source>
        <dbReference type="ARBA" id="ARBA00022898"/>
    </source>
</evidence>
<dbReference type="PANTHER" id="PTHR11825">
    <property type="entry name" value="SUBGROUP IIII AMINOTRANSFERASE"/>
    <property type="match status" value="1"/>
</dbReference>
<dbReference type="RefSeq" id="WP_179941939.1">
    <property type="nucleotide sequence ID" value="NZ_JACBYF010000039.1"/>
</dbReference>
<dbReference type="Pfam" id="PF01063">
    <property type="entry name" value="Aminotran_4"/>
    <property type="match status" value="1"/>
</dbReference>
<dbReference type="Gene3D" id="3.20.10.10">
    <property type="entry name" value="D-amino Acid Aminotransferase, subunit A, domain 2"/>
    <property type="match status" value="1"/>
</dbReference>
<proteinExistence type="inferred from homology"/>
<comment type="pathway">
    <text evidence="4">Amino-acid biosynthesis; L-leucine biosynthesis; L-leucine from 3-methyl-2-oxobutanoate: step 4/4.</text>
</comment>
<dbReference type="EC" id="2.6.1.42" evidence="6"/>
<dbReference type="PIRSF" id="PIRSF006468">
    <property type="entry name" value="BCAT1"/>
    <property type="match status" value="1"/>
</dbReference>
<keyword evidence="9 15" id="KW-0808">Transferase</keyword>
<dbReference type="InterPro" id="IPR001544">
    <property type="entry name" value="Aminotrans_IV"/>
</dbReference>
<evidence type="ECO:0000256" key="4">
    <source>
        <dbReference type="ARBA" id="ARBA00005072"/>
    </source>
</evidence>
<dbReference type="SUPFAM" id="SSF56752">
    <property type="entry name" value="D-aminoacid aminotransferase-like PLP-dependent enzymes"/>
    <property type="match status" value="1"/>
</dbReference>
<evidence type="ECO:0000256" key="5">
    <source>
        <dbReference type="ARBA" id="ARBA00009320"/>
    </source>
</evidence>
<evidence type="ECO:0000256" key="3">
    <source>
        <dbReference type="ARBA" id="ARBA00004931"/>
    </source>
</evidence>
<evidence type="ECO:0000313" key="15">
    <source>
        <dbReference type="EMBL" id="NYS48160.1"/>
    </source>
</evidence>
<dbReference type="CDD" id="cd01557">
    <property type="entry name" value="BCAT_beta_family"/>
    <property type="match status" value="1"/>
</dbReference>
<keyword evidence="10" id="KW-0663">Pyridoxal phosphate</keyword>
<dbReference type="PANTHER" id="PTHR11825:SF44">
    <property type="entry name" value="BRANCHED-CHAIN-AMINO-ACID AMINOTRANSFERASE"/>
    <property type="match status" value="1"/>
</dbReference>
<keyword evidence="11" id="KW-0100">Branched-chain amino acid biosynthesis</keyword>
<comment type="similarity">
    <text evidence="5">Belongs to the class-IV pyridoxal-phosphate-dependent aminotransferase family.</text>
</comment>
<evidence type="ECO:0000256" key="9">
    <source>
        <dbReference type="ARBA" id="ARBA00022679"/>
    </source>
</evidence>
<evidence type="ECO:0000256" key="6">
    <source>
        <dbReference type="ARBA" id="ARBA00013053"/>
    </source>
</evidence>
<reference evidence="15 16" key="1">
    <citation type="submission" date="2020-07" db="EMBL/GenBank/DDBJ databases">
        <title>MOT database genomes.</title>
        <authorList>
            <person name="Joseph S."/>
            <person name="Aduse-Opoku J."/>
            <person name="Hashim A."/>
            <person name="Wade W."/>
            <person name="Curtis M."/>
        </authorList>
    </citation>
    <scope>NUCLEOTIDE SEQUENCE [LARGE SCALE GENOMIC DNA]</scope>
    <source>
        <strain evidence="15 16">CIP 106318</strain>
    </source>
</reference>
<keyword evidence="7 15" id="KW-0032">Aminotransferase</keyword>
<comment type="cofactor">
    <cofactor evidence="1">
        <name>pyridoxal 5'-phosphate</name>
        <dbReference type="ChEBI" id="CHEBI:597326"/>
    </cofactor>
</comment>
<evidence type="ECO:0000256" key="13">
    <source>
        <dbReference type="ARBA" id="ARBA00048798"/>
    </source>
</evidence>
<dbReference type="InterPro" id="IPR043132">
    <property type="entry name" value="BCAT-like_C"/>
</dbReference>
<dbReference type="InterPro" id="IPR033939">
    <property type="entry name" value="BCAT_family"/>
</dbReference>
<gene>
    <name evidence="15" type="ORF">HZY85_08260</name>
</gene>
<evidence type="ECO:0000256" key="7">
    <source>
        <dbReference type="ARBA" id="ARBA00022576"/>
    </source>
</evidence>
<dbReference type="Gene3D" id="3.30.470.10">
    <property type="match status" value="1"/>
</dbReference>
<keyword evidence="8" id="KW-0028">Amino-acid biosynthesis</keyword>
<dbReference type="NCBIfam" id="NF009897">
    <property type="entry name" value="PRK13357.1"/>
    <property type="match status" value="1"/>
</dbReference>
<evidence type="ECO:0000256" key="12">
    <source>
        <dbReference type="ARBA" id="ARBA00048212"/>
    </source>
</evidence>
<dbReference type="Proteomes" id="UP000531840">
    <property type="component" value="Unassembled WGS sequence"/>
</dbReference>
<evidence type="ECO:0000256" key="8">
    <source>
        <dbReference type="ARBA" id="ARBA00022605"/>
    </source>
</evidence>
<name>A0ABX2T4M4_9BACL</name>
<dbReference type="NCBIfam" id="TIGR01123">
    <property type="entry name" value="ilvE_II"/>
    <property type="match status" value="1"/>
</dbReference>
<evidence type="ECO:0000256" key="14">
    <source>
        <dbReference type="ARBA" id="ARBA00049229"/>
    </source>
</evidence>
<evidence type="ECO:0000256" key="2">
    <source>
        <dbReference type="ARBA" id="ARBA00004824"/>
    </source>
</evidence>
<accession>A0ABX2T4M4</accession>
<dbReference type="EMBL" id="JACBYF010000039">
    <property type="protein sequence ID" value="NYS48160.1"/>
    <property type="molecule type" value="Genomic_DNA"/>
</dbReference>
<dbReference type="InterPro" id="IPR043131">
    <property type="entry name" value="BCAT-like_N"/>
</dbReference>